<sequence>MTLSFYKETSASGESIFSSFVNPYAGNPEWRIEVVATVFLGIYFWLLHARWGQTLGKRLCRLKVVSSTTGEVPNIRDSGLRALVHPVLTAIPYLGAVLYLADALWMFADPKRRCLHDVIAKTVVIDLRDPDRRASGRSSLLVGLGILFALCIALVLVSTLLAR</sequence>
<evidence type="ECO:0000256" key="5">
    <source>
        <dbReference type="ARBA" id="ARBA00023136"/>
    </source>
</evidence>
<feature type="domain" description="RDD" evidence="7">
    <location>
        <begin position="25"/>
        <end position="121"/>
    </location>
</feature>
<comment type="caution">
    <text evidence="8">The sequence shown here is derived from an EMBL/GenBank/DDBJ whole genome shotgun (WGS) entry which is preliminary data.</text>
</comment>
<proteinExistence type="predicted"/>
<dbReference type="Proteomes" id="UP000377595">
    <property type="component" value="Unassembled WGS sequence"/>
</dbReference>
<keyword evidence="5 6" id="KW-0472">Membrane</keyword>
<evidence type="ECO:0000259" key="7">
    <source>
        <dbReference type="Pfam" id="PF06271"/>
    </source>
</evidence>
<feature type="transmembrane region" description="Helical" evidence="6">
    <location>
        <begin position="82"/>
        <end position="101"/>
    </location>
</feature>
<evidence type="ECO:0000256" key="4">
    <source>
        <dbReference type="ARBA" id="ARBA00022989"/>
    </source>
</evidence>
<feature type="transmembrane region" description="Helical" evidence="6">
    <location>
        <begin position="30"/>
        <end position="48"/>
    </location>
</feature>
<comment type="subcellular location">
    <subcellularLocation>
        <location evidence="1">Cell membrane</location>
        <topology evidence="1">Multi-pass membrane protein</topology>
    </subcellularLocation>
</comment>
<evidence type="ECO:0000256" key="6">
    <source>
        <dbReference type="SAM" id="Phobius"/>
    </source>
</evidence>
<accession>A0A5M3XH82</accession>
<dbReference type="PANTHER" id="PTHR36115">
    <property type="entry name" value="PROLINE-RICH ANTIGEN HOMOLOG-RELATED"/>
    <property type="match status" value="1"/>
</dbReference>
<evidence type="ECO:0000256" key="2">
    <source>
        <dbReference type="ARBA" id="ARBA00022475"/>
    </source>
</evidence>
<keyword evidence="2" id="KW-1003">Cell membrane</keyword>
<keyword evidence="4 6" id="KW-1133">Transmembrane helix</keyword>
<evidence type="ECO:0000256" key="1">
    <source>
        <dbReference type="ARBA" id="ARBA00004651"/>
    </source>
</evidence>
<evidence type="ECO:0000313" key="8">
    <source>
        <dbReference type="EMBL" id="GES20360.1"/>
    </source>
</evidence>
<dbReference type="Pfam" id="PF06271">
    <property type="entry name" value="RDD"/>
    <property type="match status" value="1"/>
</dbReference>
<dbReference type="GO" id="GO:0005886">
    <property type="term" value="C:plasma membrane"/>
    <property type="evidence" value="ECO:0007669"/>
    <property type="project" value="UniProtKB-SubCell"/>
</dbReference>
<organism evidence="8 9">
    <name type="scientific">Acrocarpospora pleiomorpha</name>
    <dbReference type="NCBI Taxonomy" id="90975"/>
    <lineage>
        <taxon>Bacteria</taxon>
        <taxon>Bacillati</taxon>
        <taxon>Actinomycetota</taxon>
        <taxon>Actinomycetes</taxon>
        <taxon>Streptosporangiales</taxon>
        <taxon>Streptosporangiaceae</taxon>
        <taxon>Acrocarpospora</taxon>
    </lineage>
</organism>
<dbReference type="PANTHER" id="PTHR36115:SF4">
    <property type="entry name" value="MEMBRANE PROTEIN"/>
    <property type="match status" value="1"/>
</dbReference>
<dbReference type="EMBL" id="BLAF01000016">
    <property type="protein sequence ID" value="GES20360.1"/>
    <property type="molecule type" value="Genomic_DNA"/>
</dbReference>
<gene>
    <name evidence="8" type="ORF">Aple_032560</name>
</gene>
<name>A0A5M3XH82_9ACTN</name>
<evidence type="ECO:0000256" key="3">
    <source>
        <dbReference type="ARBA" id="ARBA00022692"/>
    </source>
</evidence>
<feature type="transmembrane region" description="Helical" evidence="6">
    <location>
        <begin position="140"/>
        <end position="162"/>
    </location>
</feature>
<dbReference type="InterPro" id="IPR051791">
    <property type="entry name" value="Pra-immunoreactive"/>
</dbReference>
<reference evidence="8 9" key="1">
    <citation type="submission" date="2019-10" db="EMBL/GenBank/DDBJ databases">
        <title>Whole genome shotgun sequence of Acrocarpospora pleiomorpha NBRC 16267.</title>
        <authorList>
            <person name="Ichikawa N."/>
            <person name="Kimura A."/>
            <person name="Kitahashi Y."/>
            <person name="Komaki H."/>
            <person name="Oguchi A."/>
        </authorList>
    </citation>
    <scope>NUCLEOTIDE SEQUENCE [LARGE SCALE GENOMIC DNA]</scope>
    <source>
        <strain evidence="8 9">NBRC 16267</strain>
    </source>
</reference>
<keyword evidence="9" id="KW-1185">Reference proteome</keyword>
<dbReference type="AlphaFoldDB" id="A0A5M3XH82"/>
<evidence type="ECO:0000313" key="9">
    <source>
        <dbReference type="Proteomes" id="UP000377595"/>
    </source>
</evidence>
<protein>
    <recommendedName>
        <fullName evidence="7">RDD domain-containing protein</fullName>
    </recommendedName>
</protein>
<dbReference type="InterPro" id="IPR010432">
    <property type="entry name" value="RDD"/>
</dbReference>
<keyword evidence="3 6" id="KW-0812">Transmembrane</keyword>